<proteinExistence type="predicted"/>
<sequence length="302" mass="33506">MALHQNEVPVDAGLVRSLLNEQCPQWAGLSVSPAGAGTDNIMYRLGDDLLVRLPRTADKARSLRKEREWLPRLAPLLTCPVPEPLHAGTPTNVYPLPWSIYRWIDGDEAQPDSVQDWSAFGADLAAVVRDLHRIDLMGATRTGDLSWYRGGHLRACDEWISRSLADCRATVGGDIDVETLERLWREALAQPEPSGPQVWLHGDLRPTNLLVRDGRLHAIIDFGGLSIGLPDAEHSTVWDLPPQARHAYWDAVGLDDLSWTRARAWAIAVGASGISYYWHTYPAFVAECLSRLQAILTDAATR</sequence>
<reference evidence="3" key="1">
    <citation type="submission" date="2016-06" db="EMBL/GenBank/DDBJ databases">
        <authorList>
            <person name="Varghese N."/>
            <person name="Submissions Spin"/>
        </authorList>
    </citation>
    <scope>NUCLEOTIDE SEQUENCE [LARGE SCALE GENOMIC DNA]</scope>
    <source>
        <strain evidence="3">DSM 44151</strain>
    </source>
</reference>
<dbReference type="GO" id="GO:0016301">
    <property type="term" value="F:kinase activity"/>
    <property type="evidence" value="ECO:0007669"/>
    <property type="project" value="UniProtKB-KW"/>
</dbReference>
<dbReference type="PANTHER" id="PTHR21310">
    <property type="entry name" value="AMINOGLYCOSIDE PHOSPHOTRANSFERASE-RELATED-RELATED"/>
    <property type="match status" value="1"/>
</dbReference>
<dbReference type="Pfam" id="PF01636">
    <property type="entry name" value="APH"/>
    <property type="match status" value="1"/>
</dbReference>
<dbReference type="AlphaFoldDB" id="A0A1C6U9Q2"/>
<dbReference type="RefSeq" id="WP_091307813.1">
    <property type="nucleotide sequence ID" value="NZ_FMIB01000002.1"/>
</dbReference>
<evidence type="ECO:0000313" key="3">
    <source>
        <dbReference type="Proteomes" id="UP000198605"/>
    </source>
</evidence>
<keyword evidence="2" id="KW-0808">Transferase</keyword>
<keyword evidence="2" id="KW-0418">Kinase</keyword>
<dbReference type="GeneID" id="43277688"/>
<organism evidence="2 3">
    <name type="scientific">Micromonospora chersina</name>
    <dbReference type="NCBI Taxonomy" id="47854"/>
    <lineage>
        <taxon>Bacteria</taxon>
        <taxon>Bacillati</taxon>
        <taxon>Actinomycetota</taxon>
        <taxon>Actinomycetes</taxon>
        <taxon>Micromonosporales</taxon>
        <taxon>Micromonosporaceae</taxon>
        <taxon>Micromonospora</taxon>
    </lineage>
</organism>
<dbReference type="Gene3D" id="3.90.1200.10">
    <property type="match status" value="1"/>
</dbReference>
<evidence type="ECO:0000259" key="1">
    <source>
        <dbReference type="Pfam" id="PF01636"/>
    </source>
</evidence>
<dbReference type="SUPFAM" id="SSF56112">
    <property type="entry name" value="Protein kinase-like (PK-like)"/>
    <property type="match status" value="1"/>
</dbReference>
<dbReference type="EMBL" id="FMIB01000002">
    <property type="protein sequence ID" value="SCL50589.1"/>
    <property type="molecule type" value="Genomic_DNA"/>
</dbReference>
<keyword evidence="3" id="KW-1185">Reference proteome</keyword>
<dbReference type="InterPro" id="IPR051678">
    <property type="entry name" value="AGP_Transferase"/>
</dbReference>
<dbReference type="PANTHER" id="PTHR21310:SF42">
    <property type="entry name" value="BIFUNCTIONAL AAC_APH"/>
    <property type="match status" value="1"/>
</dbReference>
<protein>
    <submittedName>
        <fullName evidence="2">Predicted kinase, aminoglycoside phosphotransferase (APT) family</fullName>
    </submittedName>
</protein>
<dbReference type="OrthoDB" id="9797603at2"/>
<feature type="domain" description="Aminoglycoside phosphotransferase" evidence="1">
    <location>
        <begin position="31"/>
        <end position="263"/>
    </location>
</feature>
<dbReference type="InterPro" id="IPR011009">
    <property type="entry name" value="Kinase-like_dom_sf"/>
</dbReference>
<gene>
    <name evidence="2" type="ORF">GA0070603_1020</name>
</gene>
<dbReference type="STRING" id="47854.GA0070603_1020"/>
<dbReference type="Proteomes" id="UP000198605">
    <property type="component" value="Unassembled WGS sequence"/>
</dbReference>
<dbReference type="CDD" id="cd05155">
    <property type="entry name" value="APH_ChoK_like_1"/>
    <property type="match status" value="1"/>
</dbReference>
<dbReference type="Gene3D" id="3.30.200.20">
    <property type="entry name" value="Phosphorylase Kinase, domain 1"/>
    <property type="match status" value="1"/>
</dbReference>
<dbReference type="InterPro" id="IPR002575">
    <property type="entry name" value="Aminoglycoside_PTrfase"/>
</dbReference>
<evidence type="ECO:0000313" key="2">
    <source>
        <dbReference type="EMBL" id="SCL50589.1"/>
    </source>
</evidence>
<name>A0A1C6U9Q2_9ACTN</name>
<accession>A0A1C6U9Q2</accession>